<dbReference type="InterPro" id="IPR022160">
    <property type="entry name" value="Phage_1-C74_Orf1"/>
</dbReference>
<gene>
    <name evidence="2" type="primary">orf1</name>
    <name evidence="2" type="ORF">SPICI19_003</name>
</gene>
<reference evidence="2" key="1">
    <citation type="journal article" date="2010" name="Appl. Environ. Microbiol.">
        <title>Partial chromosome sequence of Spiroplasma citri reveals extensive viral invasion and important gene decay.</title>
        <authorList>
            <person name="Carle P."/>
            <person name="Saillard C."/>
            <person name="Carrere N."/>
            <person name="Carrere S."/>
            <person name="Duret S."/>
            <person name="Eveillard S."/>
            <person name="Gaurivaud P."/>
            <person name="Gourgues G."/>
            <person name="Gouzy J."/>
            <person name="Salar P."/>
            <person name="Verdin E."/>
            <person name="Breton M."/>
            <person name="Blanchard A."/>
            <person name="Laigret F."/>
            <person name="Bove J.M."/>
            <person name="Renaudin J."/>
            <person name="Foissac X."/>
        </authorList>
    </citation>
    <scope>NUCLEOTIDE SEQUENCE</scope>
    <source>
        <strain evidence="2">GII3-3X</strain>
    </source>
</reference>
<keyword evidence="1 2" id="KW-0812">Transmembrane</keyword>
<dbReference type="Pfam" id="PF12461">
    <property type="entry name" value="DUF3688"/>
    <property type="match status" value="1"/>
</dbReference>
<dbReference type="AlphaFoldDB" id="Q14LH7"/>
<evidence type="ECO:0000256" key="1">
    <source>
        <dbReference type="SAM" id="Phobius"/>
    </source>
</evidence>
<sequence length="754" mass="88987">MKKSLSLFAIFILSFLGLVIPFITLTAFRPLNEEHYTLKQESSIDKGINETDFINTMFLRSSFFENWSETNYFINPTLKTSKKLLFNDKWYLDFLQDSYSTGVVYDKPNATFLDYYQQWHSLKNRYMIEKFYDVKKENFLNDLTDFIYAFAVKYYMYDVSKKIVENVERYKDNHYPRVKLNENYWKQVIAQDKPFNTVDNKWYFVVWRGGKTNDWKIIKFNNKKDIILDIDNDFNIKLGKTELFINGYSSGNDLCLQTRPGSAISIASFQKDNGTYFKSIYRWDGKGQPQTPTINENTGEVILQQNSYQQNRVKEFINLSLTAVLSENIRVQQGGSADYENPNKVGTKRIIFDFEIVDELDVKNIKKAIYRMILTVDEANLIISGSLELNNINNDDLSFNFSFMRTGMGDVFNFNGSIYSSLNSKDLKYYQQFSGQLDLSKFLQSFFASALVPVFQNRSSFIENGYIDNLQYDTVLVNFFALKLQNFNNILLSENINDKLQFDKLLNSMFKISQKFYTNYLRTIFDLENNTYVQGYNKKYGLLVNNGFKIYPRYFYFSDKYKQLDIKLYSAFKNRFYTINNYGSVFNYDFSVVNNYDIKSNSGYVFGGDLQNKYGLQYKKIEEQKIGYNVFELQAQKENDMYRYYDFNFGIYNWQEINNGGLFPDKQWWQVQYVTPEGWWDFGAHIKNAVIWIVNTIPGVKQVNELASGVGKVFETVYSFFSQIFEVWKFNPALYSTITNIFLLIIFMKFVRLI</sequence>
<proteinExistence type="predicted"/>
<name>Q14LH7_SPICI</name>
<accession>Q14LH7</accession>
<dbReference type="EMBL" id="AM285320">
    <property type="protein sequence ID" value="CAK99653.1"/>
    <property type="molecule type" value="Genomic_DNA"/>
</dbReference>
<organism evidence="2">
    <name type="scientific">Spiroplasma citri</name>
    <dbReference type="NCBI Taxonomy" id="2133"/>
    <lineage>
        <taxon>Bacteria</taxon>
        <taxon>Bacillati</taxon>
        <taxon>Mycoplasmatota</taxon>
        <taxon>Mollicutes</taxon>
        <taxon>Entomoplasmatales</taxon>
        <taxon>Spiroplasmataceae</taxon>
        <taxon>Spiroplasma</taxon>
    </lineage>
</organism>
<keyword evidence="1" id="KW-1133">Transmembrane helix</keyword>
<protein>
    <submittedName>
        <fullName evidence="2">Plectrovirus spv1-r8a2b orf 1 transmembrane protein</fullName>
    </submittedName>
</protein>
<keyword evidence="1" id="KW-0472">Membrane</keyword>
<feature type="transmembrane region" description="Helical" evidence="1">
    <location>
        <begin position="733"/>
        <end position="751"/>
    </location>
</feature>
<evidence type="ECO:0000313" key="2">
    <source>
        <dbReference type="EMBL" id="CAK99653.1"/>
    </source>
</evidence>